<dbReference type="Gene3D" id="2.40.70.10">
    <property type="entry name" value="Acid Proteases"/>
    <property type="match status" value="1"/>
</dbReference>
<dbReference type="Gene3D" id="3.30.70.270">
    <property type="match status" value="2"/>
</dbReference>
<dbReference type="InterPro" id="IPR053134">
    <property type="entry name" value="RNA-dir_DNA_polymerase"/>
</dbReference>
<comment type="caution">
    <text evidence="2">The sequence shown here is derived from an EMBL/GenBank/DDBJ whole genome shotgun (WGS) entry which is preliminary data.</text>
</comment>
<dbReference type="AlphaFoldDB" id="A0AAD4YNY5"/>
<dbReference type="Gene3D" id="3.10.10.10">
    <property type="entry name" value="HIV Type 1 Reverse Transcriptase, subunit A, domain 1"/>
    <property type="match status" value="1"/>
</dbReference>
<dbReference type="InterPro" id="IPR000477">
    <property type="entry name" value="RT_dom"/>
</dbReference>
<evidence type="ECO:0000313" key="3">
    <source>
        <dbReference type="Proteomes" id="UP001054821"/>
    </source>
</evidence>
<evidence type="ECO:0000259" key="1">
    <source>
        <dbReference type="Pfam" id="PF00078"/>
    </source>
</evidence>
<dbReference type="Pfam" id="PF00078">
    <property type="entry name" value="RVT_1"/>
    <property type="match status" value="1"/>
</dbReference>
<dbReference type="PANTHER" id="PTHR24559:SF444">
    <property type="entry name" value="REVERSE TRANSCRIPTASE DOMAIN-CONTAINING PROTEIN"/>
    <property type="match status" value="1"/>
</dbReference>
<keyword evidence="3" id="KW-1185">Reference proteome</keyword>
<dbReference type="CDD" id="cd01647">
    <property type="entry name" value="RT_LTR"/>
    <property type="match status" value="1"/>
</dbReference>
<feature type="domain" description="Reverse transcriptase" evidence="1">
    <location>
        <begin position="275"/>
        <end position="423"/>
    </location>
</feature>
<organism evidence="2 3">
    <name type="scientific">Prunus dulcis</name>
    <name type="common">Almond</name>
    <name type="synonym">Amygdalus dulcis</name>
    <dbReference type="NCBI Taxonomy" id="3755"/>
    <lineage>
        <taxon>Eukaryota</taxon>
        <taxon>Viridiplantae</taxon>
        <taxon>Streptophyta</taxon>
        <taxon>Embryophyta</taxon>
        <taxon>Tracheophyta</taxon>
        <taxon>Spermatophyta</taxon>
        <taxon>Magnoliopsida</taxon>
        <taxon>eudicotyledons</taxon>
        <taxon>Gunneridae</taxon>
        <taxon>Pentapetalae</taxon>
        <taxon>rosids</taxon>
        <taxon>fabids</taxon>
        <taxon>Rosales</taxon>
        <taxon>Rosaceae</taxon>
        <taxon>Amygdaloideae</taxon>
        <taxon>Amygdaleae</taxon>
        <taxon>Prunus</taxon>
    </lineage>
</organism>
<proteinExistence type="predicted"/>
<dbReference type="InterPro" id="IPR021109">
    <property type="entry name" value="Peptidase_aspartic_dom_sf"/>
</dbReference>
<evidence type="ECO:0000313" key="2">
    <source>
        <dbReference type="EMBL" id="KAI5316176.1"/>
    </source>
</evidence>
<protein>
    <recommendedName>
        <fullName evidence="1">Reverse transcriptase domain-containing protein</fullName>
    </recommendedName>
</protein>
<dbReference type="FunFam" id="3.30.70.270:FF:000045">
    <property type="entry name" value="Transposon Tf2-7 polyprotein"/>
    <property type="match status" value="1"/>
</dbReference>
<accession>A0AAD4YNY5</accession>
<dbReference type="Proteomes" id="UP001054821">
    <property type="component" value="Chromosome 8"/>
</dbReference>
<gene>
    <name evidence="2" type="ORF">L3X38_045352</name>
</gene>
<dbReference type="InterPro" id="IPR043502">
    <property type="entry name" value="DNA/RNA_pol_sf"/>
</dbReference>
<dbReference type="InterPro" id="IPR043128">
    <property type="entry name" value="Rev_trsase/Diguanyl_cyclase"/>
</dbReference>
<reference evidence="2 3" key="1">
    <citation type="journal article" date="2022" name="G3 (Bethesda)">
        <title>Whole-genome sequence and methylome profiling of the almond [Prunus dulcis (Mill.) D.A. Webb] cultivar 'Nonpareil'.</title>
        <authorList>
            <person name="D'Amico-Willman K.M."/>
            <person name="Ouma W.Z."/>
            <person name="Meulia T."/>
            <person name="Sideli G.M."/>
            <person name="Gradziel T.M."/>
            <person name="Fresnedo-Ramirez J."/>
        </authorList>
    </citation>
    <scope>NUCLEOTIDE SEQUENCE [LARGE SCALE GENOMIC DNA]</scope>
    <source>
        <strain evidence="2">Clone GOH B32 T37-40</strain>
    </source>
</reference>
<dbReference type="EMBL" id="JAJFAZ020000008">
    <property type="protein sequence ID" value="KAI5316176.1"/>
    <property type="molecule type" value="Genomic_DNA"/>
</dbReference>
<dbReference type="SUPFAM" id="SSF56672">
    <property type="entry name" value="DNA/RNA polymerases"/>
    <property type="match status" value="1"/>
</dbReference>
<name>A0AAD4YNY5_PRUDU</name>
<dbReference type="PANTHER" id="PTHR24559">
    <property type="entry name" value="TRANSPOSON TY3-I GAG-POL POLYPROTEIN"/>
    <property type="match status" value="1"/>
</dbReference>
<sequence length="510" mass="58159">MHYQRKDNVDKTAFLTENVSAILQTNTPSKYKDPGSPTISCIIGNFSIEQALLDLGASVNLLPYSVYKQLGLGELKPTSITLQLADLLVKIPRVMVEDVLVQEHNGWIPKYEELPTVSDETKSSREKAPKCELKPLPAGLKYAFLGEDETYHVVISSKIELLHEGMLLKVLKDHRTAIGWTLSDIKGISPLVCTHPIFLEKDAKPVRQAQRRLNPTMKEVVQREVLKLWDAGVIYPISDSKWVSPTQFVPKKSGVTVVENDNGEIVRTWVTIGGRMCIDCRKLNSVTRKDHFRLPFLDQILDRVAGHMYYCFLCGYSRYYQIEISLEDQEKTTFTCPFGTFAFRKMPLGLCNAPATFQRCMISIFSDMVEKYFEVFMDDITMFGDSFSDCLSKLENVLIRCKEKILVLNWEKCQGTVLGHIVSHKGIEVDKSKIDLVANFPIPRTIKEIRSFLGHASFYRRFIQNFSAIARPLNNLLEKDAKFDWNYACQEAFEKLIKMLTSTPVMQPPD</sequence>